<dbReference type="GO" id="GO:0004519">
    <property type="term" value="F:endonuclease activity"/>
    <property type="evidence" value="ECO:0007669"/>
    <property type="project" value="UniProtKB-KW"/>
</dbReference>
<gene>
    <name evidence="2" type="primary">orf321</name>
</gene>
<accession>B2XYB3</accession>
<dbReference type="EMBL" id="EU306620">
    <property type="protein sequence ID" value="ABX82844.1"/>
    <property type="molecule type" value="Genomic_DNA"/>
</dbReference>
<protein>
    <submittedName>
        <fullName evidence="2">LAGLIDADG DNA endonuclease</fullName>
    </submittedName>
</protein>
<dbReference type="InterPro" id="IPR004860">
    <property type="entry name" value="LAGLIDADG_dom"/>
</dbReference>
<name>B2XYB3_CHLRE</name>
<dbReference type="AlphaFoldDB" id="B2XYB3"/>
<reference evidence="2" key="1">
    <citation type="journal article" date="2008" name="BMC Evol. Biol.">
        <title>Nucleotide diversity in the mitochondrial and nuclear compartments of Chlamydomonas reinhardtii: investigating the origins of genome architecture.</title>
        <authorList>
            <person name="Smith D.R."/>
            <person name="Lee R.W."/>
        </authorList>
    </citation>
    <scope>NUCLEOTIDE SEQUENCE</scope>
    <source>
        <strain evidence="2">CC-2342 mt-</strain>
    </source>
</reference>
<keyword evidence="2" id="KW-0378">Hydrolase</keyword>
<dbReference type="Pfam" id="PF00961">
    <property type="entry name" value="LAGLIDADG_1"/>
    <property type="match status" value="2"/>
</dbReference>
<keyword evidence="2" id="KW-0255">Endonuclease</keyword>
<geneLocation type="mitochondrion" evidence="2"/>
<dbReference type="PANTHER" id="PTHR36181">
    <property type="entry name" value="INTRON-ENCODED ENDONUCLEASE AI3-RELATED"/>
    <property type="match status" value="1"/>
</dbReference>
<keyword evidence="2" id="KW-0496">Mitochondrion</keyword>
<dbReference type="GO" id="GO:0005739">
    <property type="term" value="C:mitochondrion"/>
    <property type="evidence" value="ECO:0007669"/>
    <property type="project" value="UniProtKB-ARBA"/>
</dbReference>
<feature type="domain" description="Homing endonuclease LAGLIDADG" evidence="1">
    <location>
        <begin position="89"/>
        <end position="169"/>
    </location>
</feature>
<feature type="domain" description="Homing endonuclease LAGLIDADG" evidence="1">
    <location>
        <begin position="201"/>
        <end position="300"/>
    </location>
</feature>
<organism evidence="2">
    <name type="scientific">Chlamydomonas reinhardtii</name>
    <name type="common">Chlamydomonas smithii</name>
    <dbReference type="NCBI Taxonomy" id="3055"/>
    <lineage>
        <taxon>Eukaryota</taxon>
        <taxon>Viridiplantae</taxon>
        <taxon>Chlorophyta</taxon>
        <taxon>core chlorophytes</taxon>
        <taxon>Chlorophyceae</taxon>
        <taxon>CS clade</taxon>
        <taxon>Chlamydomonadales</taxon>
        <taxon>Chlamydomonadaceae</taxon>
        <taxon>Chlamydomonas</taxon>
    </lineage>
</organism>
<proteinExistence type="predicted"/>
<dbReference type="SUPFAM" id="SSF55608">
    <property type="entry name" value="Homing endonucleases"/>
    <property type="match status" value="2"/>
</dbReference>
<dbReference type="InterPro" id="IPR051289">
    <property type="entry name" value="LAGLIDADG_Endonuclease"/>
</dbReference>
<dbReference type="PANTHER" id="PTHR36181:SF4">
    <property type="entry name" value="LAGLIDADG ENDONUCLEASE"/>
    <property type="match status" value="1"/>
</dbReference>
<evidence type="ECO:0000259" key="1">
    <source>
        <dbReference type="Pfam" id="PF00961"/>
    </source>
</evidence>
<evidence type="ECO:0000313" key="2">
    <source>
        <dbReference type="EMBL" id="ABX82844.1"/>
    </source>
</evidence>
<sequence length="321" mass="37075">MGLQLREELVINSCYMLGRLYAVDYAYILDKFVSVKMFTGYTDNQVFDQSAGNYHYSYMGTFGMVSSSETIRKMSTKNAFPAWFRDWFVGFVEGDGSFSCDRNAKRLYFRIRQQDPKILYLIKDWLGFGNVYADSDGYFCYAASSKRDIKVLIELLNGQLILTRTNERFVSEWLDNYNSWFNTQLTYRGSGHFVGFNNAWLSGFTDADGSLGFKLSADRSRKLGCRLRIYWYLDQASEFDLDRIRSSLGMGFLEKKVGTFSSAPSPKPYYRLTVMSVQDCKQLQQYFSSYPLQTSTKNVRFIPMESSFELVFGSYLVCPLG</sequence>
<dbReference type="InterPro" id="IPR027434">
    <property type="entry name" value="Homing_endonucl"/>
</dbReference>
<dbReference type="Gene3D" id="3.10.28.10">
    <property type="entry name" value="Homing endonucleases"/>
    <property type="match status" value="2"/>
</dbReference>
<keyword evidence="2" id="KW-0540">Nuclease</keyword>